<evidence type="ECO:0000313" key="2">
    <source>
        <dbReference type="Proteomes" id="UP000293296"/>
    </source>
</evidence>
<organism evidence="1 2">
    <name type="scientific">Solidesulfovibrio carbinolicus</name>
    <dbReference type="NCBI Taxonomy" id="296842"/>
    <lineage>
        <taxon>Bacteria</taxon>
        <taxon>Pseudomonadati</taxon>
        <taxon>Thermodesulfobacteriota</taxon>
        <taxon>Desulfovibrionia</taxon>
        <taxon>Desulfovibrionales</taxon>
        <taxon>Desulfovibrionaceae</taxon>
        <taxon>Solidesulfovibrio</taxon>
    </lineage>
</organism>
<dbReference type="OrthoDB" id="5459939at2"/>
<evidence type="ECO:0000313" key="1">
    <source>
        <dbReference type="EMBL" id="QAZ67051.1"/>
    </source>
</evidence>
<sequence length="94" mass="9751">MERSSCMECGHIGQPMELGGETLCGNCGSRSLVPCGTGADRPVPMRVLRAAEGQALAWKKRAEGLSRVVNKAIANGHLGAPYAGEARRIMAGGA</sequence>
<keyword evidence="2" id="KW-1185">Reference proteome</keyword>
<reference evidence="1 2" key="1">
    <citation type="submission" date="2018-02" db="EMBL/GenBank/DDBJ databases">
        <title>Genome sequence of Desulfovibrio carbinolicus DSM 3852.</title>
        <authorList>
            <person name="Wilbanks E."/>
            <person name="Skennerton C.T."/>
            <person name="Orphan V.J."/>
        </authorList>
    </citation>
    <scope>NUCLEOTIDE SEQUENCE [LARGE SCALE GENOMIC DNA]</scope>
    <source>
        <strain evidence="1 2">DSM 3852</strain>
    </source>
</reference>
<dbReference type="KEGG" id="dcb:C3Y92_07335"/>
<protein>
    <submittedName>
        <fullName evidence="1">Uncharacterized protein</fullName>
    </submittedName>
</protein>
<dbReference type="Proteomes" id="UP000293296">
    <property type="component" value="Chromosome"/>
</dbReference>
<name>A0A4P6HIZ9_9BACT</name>
<dbReference type="RefSeq" id="WP_129351245.1">
    <property type="nucleotide sequence ID" value="NZ_CP026538.1"/>
</dbReference>
<proteinExistence type="predicted"/>
<gene>
    <name evidence="1" type="ORF">C3Y92_07335</name>
</gene>
<dbReference type="EMBL" id="CP026538">
    <property type="protein sequence ID" value="QAZ67051.1"/>
    <property type="molecule type" value="Genomic_DNA"/>
</dbReference>
<dbReference type="AlphaFoldDB" id="A0A4P6HIZ9"/>
<accession>A0A4P6HIZ9</accession>